<proteinExistence type="predicted"/>
<dbReference type="AlphaFoldDB" id="A0A5M6ZHC7"/>
<dbReference type="EMBL" id="VWOJ01000002">
    <property type="protein sequence ID" value="KAA5803535.1"/>
    <property type="molecule type" value="Genomic_DNA"/>
</dbReference>
<reference evidence="2 3" key="1">
    <citation type="submission" date="2019-09" db="EMBL/GenBank/DDBJ databases">
        <authorList>
            <person name="Kevbrin V."/>
            <person name="Grouzdev D.S."/>
        </authorList>
    </citation>
    <scope>NUCLEOTIDE SEQUENCE [LARGE SCALE GENOMIC DNA]</scope>
    <source>
        <strain evidence="2 3">G-192</strain>
    </source>
</reference>
<comment type="caution">
    <text evidence="2">The sequence shown here is derived from an EMBL/GenBank/DDBJ whole genome shotgun (WGS) entry which is preliminary data.</text>
</comment>
<gene>
    <name evidence="2" type="ORF">F1654_06935</name>
</gene>
<dbReference type="PANTHER" id="PTHR21666:SF285">
    <property type="entry name" value="M23 FAMILY METALLOPEPTIDASE"/>
    <property type="match status" value="1"/>
</dbReference>
<keyword evidence="3" id="KW-1185">Reference proteome</keyword>
<organism evidence="2 3">
    <name type="scientific">Alkalicaulis satelles</name>
    <dbReference type="NCBI Taxonomy" id="2609175"/>
    <lineage>
        <taxon>Bacteria</taxon>
        <taxon>Pseudomonadati</taxon>
        <taxon>Pseudomonadota</taxon>
        <taxon>Alphaproteobacteria</taxon>
        <taxon>Maricaulales</taxon>
        <taxon>Maricaulaceae</taxon>
        <taxon>Alkalicaulis</taxon>
    </lineage>
</organism>
<evidence type="ECO:0000259" key="1">
    <source>
        <dbReference type="Pfam" id="PF01551"/>
    </source>
</evidence>
<evidence type="ECO:0000313" key="2">
    <source>
        <dbReference type="EMBL" id="KAA5803535.1"/>
    </source>
</evidence>
<feature type="domain" description="M23ase beta-sheet core" evidence="1">
    <location>
        <begin position="165"/>
        <end position="260"/>
    </location>
</feature>
<accession>A0A5M6ZHC7</accession>
<dbReference type="Gene3D" id="2.70.70.10">
    <property type="entry name" value="Glucose Permease (Domain IIA)"/>
    <property type="match status" value="1"/>
</dbReference>
<dbReference type="InterPro" id="IPR016047">
    <property type="entry name" value="M23ase_b-sheet_dom"/>
</dbReference>
<sequence>MITAMALTLMAGAAESQTPIACAGEHRQGAIVVCRTEPGAHVTLGDITERADGEGWIVMGHDRDAPAAKTFRVSHEGWVWETQIEVEAREYEIQRIDGLPPAMVTAPPDPELQARLARENRTKGAAYTSRWEGHGFLEGFDWPVTGRITGVYGSQRILNGEPRRPHYGIDIAAPTGTPVIAPAGGVVTLADPDMYWEGGLIFIDHGQGFTGVFMHLDTVDVEVGDLIEKGQVIGTVGATGRVTGAHLDWRVRWRNRQIDPEALLALDVSDLR</sequence>
<dbReference type="InterPro" id="IPR050570">
    <property type="entry name" value="Cell_wall_metabolism_enzyme"/>
</dbReference>
<dbReference type="GO" id="GO:0004222">
    <property type="term" value="F:metalloendopeptidase activity"/>
    <property type="evidence" value="ECO:0007669"/>
    <property type="project" value="TreeGrafter"/>
</dbReference>
<dbReference type="CDD" id="cd12797">
    <property type="entry name" value="M23_peptidase"/>
    <property type="match status" value="1"/>
</dbReference>
<dbReference type="InterPro" id="IPR011055">
    <property type="entry name" value="Dup_hybrid_motif"/>
</dbReference>
<name>A0A5M6ZHC7_9PROT</name>
<protein>
    <submittedName>
        <fullName evidence="2">M23 family metallopeptidase</fullName>
    </submittedName>
</protein>
<dbReference type="SUPFAM" id="SSF51261">
    <property type="entry name" value="Duplicated hybrid motif"/>
    <property type="match status" value="1"/>
</dbReference>
<dbReference type="PANTHER" id="PTHR21666">
    <property type="entry name" value="PEPTIDASE-RELATED"/>
    <property type="match status" value="1"/>
</dbReference>
<dbReference type="FunFam" id="2.70.70.10:FF:000019">
    <property type="entry name" value="M23 family peptidase"/>
    <property type="match status" value="1"/>
</dbReference>
<dbReference type="Pfam" id="PF01551">
    <property type="entry name" value="Peptidase_M23"/>
    <property type="match status" value="1"/>
</dbReference>
<dbReference type="Proteomes" id="UP000325122">
    <property type="component" value="Unassembled WGS sequence"/>
</dbReference>
<evidence type="ECO:0000313" key="3">
    <source>
        <dbReference type="Proteomes" id="UP000325122"/>
    </source>
</evidence>
<dbReference type="RefSeq" id="WP_150022803.1">
    <property type="nucleotide sequence ID" value="NZ_VWOJ01000002.1"/>
</dbReference>